<organism evidence="1 2">
    <name type="scientific">Aliterella atlantica CENA595</name>
    <dbReference type="NCBI Taxonomy" id="1618023"/>
    <lineage>
        <taxon>Bacteria</taxon>
        <taxon>Bacillati</taxon>
        <taxon>Cyanobacteriota</taxon>
        <taxon>Cyanophyceae</taxon>
        <taxon>Chroococcidiopsidales</taxon>
        <taxon>Aliterellaceae</taxon>
        <taxon>Aliterella</taxon>
    </lineage>
</organism>
<proteinExistence type="predicted"/>
<dbReference type="RefSeq" id="WP_045053100.1">
    <property type="nucleotide sequence ID" value="NZ_CAWMDP010000059.1"/>
</dbReference>
<accession>A0A0D8ZW55</accession>
<dbReference type="OrthoDB" id="515032at2"/>
<protein>
    <recommendedName>
        <fullName evidence="3">DUF4278 domain-containing protein</fullName>
    </recommendedName>
</protein>
<dbReference type="Proteomes" id="UP000032452">
    <property type="component" value="Unassembled WGS sequence"/>
</dbReference>
<dbReference type="STRING" id="1618023.UH38_02745"/>
<reference evidence="1 2" key="1">
    <citation type="submission" date="2015-02" db="EMBL/GenBank/DDBJ databases">
        <title>Draft genome of a novel marine cyanobacterium (Chroococcales) isolated from South Atlantic Ocean.</title>
        <authorList>
            <person name="Rigonato J."/>
            <person name="Alvarenga D.O."/>
            <person name="Branco L.H."/>
            <person name="Varani A.M."/>
            <person name="Brandini F.P."/>
            <person name="Fiore M.F."/>
        </authorList>
    </citation>
    <scope>NUCLEOTIDE SEQUENCE [LARGE SCALE GENOMIC DNA]</scope>
    <source>
        <strain evidence="1 2">CENA595</strain>
    </source>
</reference>
<evidence type="ECO:0000313" key="1">
    <source>
        <dbReference type="EMBL" id="KJH73008.1"/>
    </source>
</evidence>
<dbReference type="InterPro" id="IPR025458">
    <property type="entry name" value="DUF4278"/>
</dbReference>
<dbReference type="EMBL" id="JYON01000002">
    <property type="protein sequence ID" value="KJH73008.1"/>
    <property type="molecule type" value="Genomic_DNA"/>
</dbReference>
<keyword evidence="2" id="KW-1185">Reference proteome</keyword>
<evidence type="ECO:0008006" key="3">
    <source>
        <dbReference type="Google" id="ProtNLM"/>
    </source>
</evidence>
<name>A0A0D8ZW55_9CYAN</name>
<comment type="caution">
    <text evidence="1">The sequence shown here is derived from an EMBL/GenBank/DDBJ whole genome shotgun (WGS) entry which is preliminary data.</text>
</comment>
<dbReference type="Pfam" id="PF14105">
    <property type="entry name" value="DUF4278"/>
    <property type="match status" value="1"/>
</dbReference>
<evidence type="ECO:0000313" key="2">
    <source>
        <dbReference type="Proteomes" id="UP000032452"/>
    </source>
</evidence>
<gene>
    <name evidence="1" type="ORF">UH38_02745</name>
</gene>
<dbReference type="AlphaFoldDB" id="A0A0D8ZW55"/>
<sequence>MKLSYRGIAYEPAPTRRILESETTAKYRGVEYTIQQFGQVLPAPEPKLKYRGANYRNCLTATQVKSRCFPATNLTDSDFFVE</sequence>